<dbReference type="GO" id="GO:0006351">
    <property type="term" value="P:DNA-templated transcription"/>
    <property type="evidence" value="ECO:0007669"/>
    <property type="project" value="InterPro"/>
</dbReference>
<dbReference type="PANTHER" id="PTHR31001:SF56">
    <property type="entry name" value="ZN(2)-C6 FUNGAL-TYPE DOMAIN-CONTAINING PROTEIN"/>
    <property type="match status" value="1"/>
</dbReference>
<dbReference type="SMART" id="SM00906">
    <property type="entry name" value="Fungal_trans"/>
    <property type="match status" value="1"/>
</dbReference>
<dbReference type="GO" id="GO:0005634">
    <property type="term" value="C:nucleus"/>
    <property type="evidence" value="ECO:0007669"/>
    <property type="project" value="UniProtKB-SubCell"/>
</dbReference>
<dbReference type="CDD" id="cd00067">
    <property type="entry name" value="GAL4"/>
    <property type="match status" value="1"/>
</dbReference>
<dbReference type="Gene3D" id="4.10.240.10">
    <property type="entry name" value="Zn(2)-C6 fungal-type DNA-binding domain"/>
    <property type="match status" value="1"/>
</dbReference>
<organism evidence="5 6">
    <name type="scientific">Gymnopilus dilepis</name>
    <dbReference type="NCBI Taxonomy" id="231916"/>
    <lineage>
        <taxon>Eukaryota</taxon>
        <taxon>Fungi</taxon>
        <taxon>Dikarya</taxon>
        <taxon>Basidiomycota</taxon>
        <taxon>Agaricomycotina</taxon>
        <taxon>Agaricomycetes</taxon>
        <taxon>Agaricomycetidae</taxon>
        <taxon>Agaricales</taxon>
        <taxon>Agaricineae</taxon>
        <taxon>Hymenogastraceae</taxon>
        <taxon>Gymnopilus</taxon>
    </lineage>
</organism>
<keyword evidence="3" id="KW-0539">Nucleus</keyword>
<dbReference type="Pfam" id="PF00172">
    <property type="entry name" value="Zn_clus"/>
    <property type="match status" value="1"/>
</dbReference>
<gene>
    <name evidence="5" type="ORF">CVT26_000355</name>
</gene>
<dbReference type="InParanoid" id="A0A409VHK6"/>
<proteinExistence type="predicted"/>
<dbReference type="InterPro" id="IPR036864">
    <property type="entry name" value="Zn2-C6_fun-type_DNA-bd_sf"/>
</dbReference>
<dbReference type="EMBL" id="NHYE01005646">
    <property type="protein sequence ID" value="PPQ65754.1"/>
    <property type="molecule type" value="Genomic_DNA"/>
</dbReference>
<keyword evidence="6" id="KW-1185">Reference proteome</keyword>
<dbReference type="PROSITE" id="PS00463">
    <property type="entry name" value="ZN2_CY6_FUNGAL_1"/>
    <property type="match status" value="1"/>
</dbReference>
<dbReference type="Proteomes" id="UP000284706">
    <property type="component" value="Unassembled WGS sequence"/>
</dbReference>
<comment type="subcellular location">
    <subcellularLocation>
        <location evidence="1">Nucleus</location>
    </subcellularLocation>
</comment>
<dbReference type="InterPro" id="IPR050613">
    <property type="entry name" value="Sec_Metabolite_Reg"/>
</dbReference>
<dbReference type="STRING" id="231916.A0A409VHK6"/>
<evidence type="ECO:0000256" key="2">
    <source>
        <dbReference type="ARBA" id="ARBA00022723"/>
    </source>
</evidence>
<name>A0A409VHK6_9AGAR</name>
<dbReference type="GO" id="GO:0008270">
    <property type="term" value="F:zinc ion binding"/>
    <property type="evidence" value="ECO:0007669"/>
    <property type="project" value="InterPro"/>
</dbReference>
<keyword evidence="2" id="KW-0479">Metal-binding</keyword>
<protein>
    <recommendedName>
        <fullName evidence="4">Zn(2)-C6 fungal-type domain-containing protein</fullName>
    </recommendedName>
</protein>
<evidence type="ECO:0000256" key="1">
    <source>
        <dbReference type="ARBA" id="ARBA00004123"/>
    </source>
</evidence>
<dbReference type="PANTHER" id="PTHR31001">
    <property type="entry name" value="UNCHARACTERIZED TRANSCRIPTIONAL REGULATORY PROTEIN"/>
    <property type="match status" value="1"/>
</dbReference>
<dbReference type="InterPro" id="IPR007219">
    <property type="entry name" value="XnlR_reg_dom"/>
</dbReference>
<evidence type="ECO:0000313" key="5">
    <source>
        <dbReference type="EMBL" id="PPQ65754.1"/>
    </source>
</evidence>
<dbReference type="OrthoDB" id="424974at2759"/>
<dbReference type="SMART" id="SM00066">
    <property type="entry name" value="GAL4"/>
    <property type="match status" value="1"/>
</dbReference>
<evidence type="ECO:0000313" key="6">
    <source>
        <dbReference type="Proteomes" id="UP000284706"/>
    </source>
</evidence>
<reference evidence="5 6" key="1">
    <citation type="journal article" date="2018" name="Evol. Lett.">
        <title>Horizontal gene cluster transfer increased hallucinogenic mushroom diversity.</title>
        <authorList>
            <person name="Reynolds H.T."/>
            <person name="Vijayakumar V."/>
            <person name="Gluck-Thaler E."/>
            <person name="Korotkin H.B."/>
            <person name="Matheny P.B."/>
            <person name="Slot J.C."/>
        </authorList>
    </citation>
    <scope>NUCLEOTIDE SEQUENCE [LARGE SCALE GENOMIC DNA]</scope>
    <source>
        <strain evidence="5 6">SRW20</strain>
    </source>
</reference>
<comment type="caution">
    <text evidence="5">The sequence shown here is derived from an EMBL/GenBank/DDBJ whole genome shotgun (WGS) entry which is preliminary data.</text>
</comment>
<dbReference type="PROSITE" id="PS50048">
    <property type="entry name" value="ZN2_CY6_FUNGAL_2"/>
    <property type="match status" value="1"/>
</dbReference>
<dbReference type="Pfam" id="PF04082">
    <property type="entry name" value="Fungal_trans"/>
    <property type="match status" value="1"/>
</dbReference>
<accession>A0A409VHK6</accession>
<feature type="domain" description="Zn(2)-C6 fungal-type" evidence="4">
    <location>
        <begin position="22"/>
        <end position="51"/>
    </location>
</feature>
<evidence type="ECO:0000256" key="3">
    <source>
        <dbReference type="ARBA" id="ARBA00023242"/>
    </source>
</evidence>
<dbReference type="AlphaFoldDB" id="A0A409VHK6"/>
<evidence type="ECO:0000259" key="4">
    <source>
        <dbReference type="PROSITE" id="PS50048"/>
    </source>
</evidence>
<dbReference type="CDD" id="cd12148">
    <property type="entry name" value="fungal_TF_MHR"/>
    <property type="match status" value="1"/>
</dbReference>
<sequence>MDHISGGDSPTKKRRKGATRLSCAECRRLKLRCDRAIPCSSCVKRGCGAICPDGSLTTGQGNRYDFISCMVSRYLIRKVRFVLASTQELHEKISELANRVRQLEDALRASHSHLSSEPHPLLAEDLLKIKAPLQRDVSTLKPPAVKDEEHNPDVVDAFGSLSIALSGKTKYFGQTANSYNEFPEEVDQDDHLVSLRNILPPEILARASSFPISPLASSGNVGLQTLYWYLPPAEIALELRSIYYTHAAWMYNPISMESFDNEVYVQFYDQNIGPIPDEPLMAHRLALMFMILAIGSLMNPTLSAYNLDAEKYHQLARASLFHHSVFDDPTLNAVQALYLMTYYLFLVDRHGTSSGARWATMGLTVKVAQSIGLRSKTSIADKHTDRDSGKWKVDAVETTRRRELFWELFTYDSWQCFTFSRPPSFFPPHFDTKMPHLDDNSVENSFNNWKHRFSSECMTLLHDQAFGAKMPTYATVLQLDRKLRAFPVPPILQVAGFGNTQPRQSDYPDTIMLTLQRHIVLAIREMNLLYLHRSFFARAISDHPKDPLGSPYGTSVIAAYRSAGSLVAMMRNLYTQLQEPSERMWFLWTHMFSCSIVLGSIVTRCPSMSLAPSALVQLDSACELFSKAAPGFRANKVLNIMLRLQEKAHFSLEEFRRGKGSPITKFSPGSPGSPDADDDELNVLGGKTRLVTKKEPSSPVLLDRSPTSQNPIVPLPLSPGLHNQLPPSVREYLDSFKVQAGHQEHSIFQDHTQQLANHSSFSASMNGQGSFSENDISPVSMFGMSTLQSGYTNEPSTYGGQQQIQTVMQPQQSGLGQHQSAMDVSGGQNDSNFPQYFPVYDYGLASSSSANGSMFSHDHNILVDNSPQPVQRRASGSPDTNMQATWLDFVNTMAMQP</sequence>
<dbReference type="GO" id="GO:0000981">
    <property type="term" value="F:DNA-binding transcription factor activity, RNA polymerase II-specific"/>
    <property type="evidence" value="ECO:0007669"/>
    <property type="project" value="InterPro"/>
</dbReference>
<dbReference type="SUPFAM" id="SSF57701">
    <property type="entry name" value="Zn2/Cys6 DNA-binding domain"/>
    <property type="match status" value="1"/>
</dbReference>
<dbReference type="GO" id="GO:0003677">
    <property type="term" value="F:DNA binding"/>
    <property type="evidence" value="ECO:0007669"/>
    <property type="project" value="InterPro"/>
</dbReference>
<dbReference type="InterPro" id="IPR001138">
    <property type="entry name" value="Zn2Cys6_DnaBD"/>
</dbReference>